<reference evidence="4" key="1">
    <citation type="submission" date="2021-11" db="EMBL/GenBank/DDBJ databases">
        <title>Streptomyces corallinus and Kineosporia corallina sp. nov., two new coral-derived marine actinobacteria.</title>
        <authorList>
            <person name="Buangrab K."/>
            <person name="Sutthacheep M."/>
            <person name="Yeemin T."/>
            <person name="Harunari E."/>
            <person name="Igarashi Y."/>
            <person name="Sripreechasak P."/>
            <person name="Kanchanasin P."/>
            <person name="Tanasupawat S."/>
            <person name="Phongsopitanun W."/>
        </authorList>
    </citation>
    <scope>NUCLEOTIDE SEQUENCE</scope>
    <source>
        <strain evidence="4">JCM 31032</strain>
    </source>
</reference>
<accession>A0A9X1N7S8</accession>
<feature type="compositionally biased region" description="Basic and acidic residues" evidence="2">
    <location>
        <begin position="185"/>
        <end position="197"/>
    </location>
</feature>
<keyword evidence="5" id="KW-1185">Reference proteome</keyword>
<feature type="compositionally biased region" description="Gly residues" evidence="2">
    <location>
        <begin position="544"/>
        <end position="553"/>
    </location>
</feature>
<organism evidence="4 5">
    <name type="scientific">Kineosporia babensis</name>
    <dbReference type="NCBI Taxonomy" id="499548"/>
    <lineage>
        <taxon>Bacteria</taxon>
        <taxon>Bacillati</taxon>
        <taxon>Actinomycetota</taxon>
        <taxon>Actinomycetes</taxon>
        <taxon>Kineosporiales</taxon>
        <taxon>Kineosporiaceae</taxon>
        <taxon>Kineosporia</taxon>
    </lineage>
</organism>
<dbReference type="InterPro" id="IPR008984">
    <property type="entry name" value="SMAD_FHA_dom_sf"/>
</dbReference>
<feature type="domain" description="FHA" evidence="3">
    <location>
        <begin position="664"/>
        <end position="722"/>
    </location>
</feature>
<dbReference type="RefSeq" id="WP_231438850.1">
    <property type="nucleotide sequence ID" value="NZ_JAJOMB010000001.1"/>
</dbReference>
<feature type="compositionally biased region" description="Low complexity" evidence="2">
    <location>
        <begin position="554"/>
        <end position="571"/>
    </location>
</feature>
<feature type="compositionally biased region" description="Low complexity" evidence="2">
    <location>
        <begin position="168"/>
        <end position="184"/>
    </location>
</feature>
<dbReference type="Gene3D" id="2.60.200.20">
    <property type="match status" value="1"/>
</dbReference>
<feature type="compositionally biased region" description="Basic and acidic residues" evidence="2">
    <location>
        <begin position="266"/>
        <end position="278"/>
    </location>
</feature>
<feature type="region of interest" description="Disordered" evidence="2">
    <location>
        <begin position="168"/>
        <end position="608"/>
    </location>
</feature>
<dbReference type="CDD" id="cd00060">
    <property type="entry name" value="FHA"/>
    <property type="match status" value="1"/>
</dbReference>
<comment type="caution">
    <text evidence="4">The sequence shown here is derived from an EMBL/GenBank/DDBJ whole genome shotgun (WGS) entry which is preliminary data.</text>
</comment>
<dbReference type="Proteomes" id="UP001138997">
    <property type="component" value="Unassembled WGS sequence"/>
</dbReference>
<evidence type="ECO:0000259" key="3">
    <source>
        <dbReference type="PROSITE" id="PS50006"/>
    </source>
</evidence>
<gene>
    <name evidence="4" type="ORF">LR394_03460</name>
</gene>
<feature type="compositionally biased region" description="Low complexity" evidence="2">
    <location>
        <begin position="358"/>
        <end position="425"/>
    </location>
</feature>
<dbReference type="EMBL" id="JAJOMB010000001">
    <property type="protein sequence ID" value="MCD5309937.1"/>
    <property type="molecule type" value="Genomic_DNA"/>
</dbReference>
<dbReference type="Pfam" id="PF00498">
    <property type="entry name" value="FHA"/>
    <property type="match status" value="1"/>
</dbReference>
<keyword evidence="1" id="KW-0597">Phosphoprotein</keyword>
<evidence type="ECO:0000256" key="2">
    <source>
        <dbReference type="SAM" id="MobiDB-lite"/>
    </source>
</evidence>
<sequence>MQSGIAYAAGQLLAVVAPRTVLVVDAPTDWSLAGPLWELALDDAPVDEILDVLVRRGIRTAPSFAIVRVEVDAVRALVRGSVPVCFERAGEPVRLDATGATTWLEGLISGARRVLVGDVEAGAELPYTVSTGVVLVSGLALNTLVSAENADSDAPAEGAEAAPVALEAADPDDSASLSLASAGASERKVVDLTEGDSRTPAYSGAPGPEARQGGWGSSPSRTGGFQREVNGHVPSVLDSPATGTPQPSVGSGSGPVPAPSSFFDSRGNDDPGELHDVDEPAGASERPENESARSFDFDDLLTDDSPAGPSPADLPNPDSGSIDIPGLNGHGPGVPPKPRPGGVPAGWPPASDDAEPFSAFRSEPSAPEAPSASPSWGAPDPVPSAFSPEPSAFSPEPSAFSPEPSAPSAFSPEPAAPSAFSPEPAGQEQGSPALGDLPLRVRGRSLRPEHQVPPPGQNEPVNGSRMLGNPADRAPQGQGSGSIFEPPASPMPEEDPSEVSRVDLPPAFFRGSRNQAEELEDEGQPDDMGGWPNQQDDNPWAPPGQGGFNGSGFNGQAPAFGGPPAMPGAFRPEGDEPEAEEDNNFLAENDEEPESAEQDVDGQREPPRLLGVWCDAGHVTSPDRSECRVCGLTVPPQAPILVARPPLGVLVFDNGDRIELDRPVVLGRDPKPQANSADPEAPYLHAVASSTGQVSRTHAEIRPSGWDVLLTDLGAMNGTALTLPGESPQAIDPGVPTTITPGCRVDLGGETGFVFEVEG</sequence>
<dbReference type="SUPFAM" id="SSF49879">
    <property type="entry name" value="SMAD/FHA domain"/>
    <property type="match status" value="1"/>
</dbReference>
<dbReference type="AlphaFoldDB" id="A0A9X1N7S8"/>
<proteinExistence type="predicted"/>
<evidence type="ECO:0000256" key="1">
    <source>
        <dbReference type="ARBA" id="ARBA00022553"/>
    </source>
</evidence>
<name>A0A9X1N7S8_9ACTN</name>
<feature type="compositionally biased region" description="Acidic residues" evidence="2">
    <location>
        <begin position="575"/>
        <end position="600"/>
    </location>
</feature>
<dbReference type="PROSITE" id="PS50006">
    <property type="entry name" value="FHA_DOMAIN"/>
    <property type="match status" value="1"/>
</dbReference>
<feature type="compositionally biased region" description="Basic and acidic residues" evidence="2">
    <location>
        <begin position="285"/>
        <end position="296"/>
    </location>
</feature>
<dbReference type="InterPro" id="IPR000253">
    <property type="entry name" value="FHA_dom"/>
</dbReference>
<evidence type="ECO:0000313" key="5">
    <source>
        <dbReference type="Proteomes" id="UP001138997"/>
    </source>
</evidence>
<protein>
    <submittedName>
        <fullName evidence="4">FHA domain-containing protein</fullName>
    </submittedName>
</protein>
<evidence type="ECO:0000313" key="4">
    <source>
        <dbReference type="EMBL" id="MCD5309937.1"/>
    </source>
</evidence>